<dbReference type="SUPFAM" id="SSF48452">
    <property type="entry name" value="TPR-like"/>
    <property type="match status" value="1"/>
</dbReference>
<proteinExistence type="predicted"/>
<gene>
    <name evidence="3" type="ORF">ENS64_05750</name>
</gene>
<name>A0A7C4LK30_9PLAN</name>
<feature type="region of interest" description="Disordered" evidence="2">
    <location>
        <begin position="39"/>
        <end position="69"/>
    </location>
</feature>
<organism evidence="3">
    <name type="scientific">Schlesneria paludicola</name>
    <dbReference type="NCBI Taxonomy" id="360056"/>
    <lineage>
        <taxon>Bacteria</taxon>
        <taxon>Pseudomonadati</taxon>
        <taxon>Planctomycetota</taxon>
        <taxon>Planctomycetia</taxon>
        <taxon>Planctomycetales</taxon>
        <taxon>Planctomycetaceae</taxon>
        <taxon>Schlesneria</taxon>
    </lineage>
</organism>
<comment type="caution">
    <text evidence="3">The sequence shown here is derived from an EMBL/GenBank/DDBJ whole genome shotgun (WGS) entry which is preliminary data.</text>
</comment>
<dbReference type="AlphaFoldDB" id="A0A7C4LK30"/>
<dbReference type="PROSITE" id="PS50005">
    <property type="entry name" value="TPR"/>
    <property type="match status" value="1"/>
</dbReference>
<dbReference type="SUPFAM" id="SSF48371">
    <property type="entry name" value="ARM repeat"/>
    <property type="match status" value="2"/>
</dbReference>
<dbReference type="Pfam" id="PF14559">
    <property type="entry name" value="TPR_19"/>
    <property type="match status" value="1"/>
</dbReference>
<evidence type="ECO:0000313" key="3">
    <source>
        <dbReference type="EMBL" id="HGT38753.1"/>
    </source>
</evidence>
<dbReference type="InterPro" id="IPR011989">
    <property type="entry name" value="ARM-like"/>
</dbReference>
<dbReference type="NCBIfam" id="NF047558">
    <property type="entry name" value="TPR_END_plus"/>
    <property type="match status" value="1"/>
</dbReference>
<dbReference type="InterPro" id="IPR004155">
    <property type="entry name" value="PBS_lyase_HEAT"/>
</dbReference>
<evidence type="ECO:0000256" key="1">
    <source>
        <dbReference type="PROSITE-ProRule" id="PRU00339"/>
    </source>
</evidence>
<protein>
    <submittedName>
        <fullName evidence="3">Tetratricopeptide repeat protein</fullName>
    </submittedName>
</protein>
<dbReference type="InterPro" id="IPR011990">
    <property type="entry name" value="TPR-like_helical_dom_sf"/>
</dbReference>
<dbReference type="Gene3D" id="1.25.40.10">
    <property type="entry name" value="Tetratricopeptide repeat domain"/>
    <property type="match status" value="1"/>
</dbReference>
<feature type="repeat" description="TPR" evidence="1">
    <location>
        <begin position="782"/>
        <end position="815"/>
    </location>
</feature>
<keyword evidence="1" id="KW-0802">TPR repeat</keyword>
<sequence length="930" mass="102336">MSERGQRMLWTLLTGLWCVAAIPPETLAMARGVAQTVAAAQPGNASRAAARRPRNKAESTAHSEAAGSTDPAQVRGFWQQYDAVTARLALRQQPRPEVLRDSRRLAALVDKAHVGLFFTEDGPTRYFAWHLRLGNESNQPVVISREQIRAVIDDRTVPTTPIDGKLVNHGFPYAGEYYSLEACQPAAEITVPAGGVAATWLVYGGLPVQSTLPPCTIEVQTGDAVLKLSVNAVQYALLATNIETLGPRQELALVTVGGLLNTFNVYTLVEAIEELASRRVHRLVLRWSADAGQPESLILNWLQNSALAVGSGRSVSDQLPTFPTDIREFHLVESRPGQFLAPEYTARPFAPPRVHADVADAVAAAMRSLYPTLSRDELLAEIRQGHPLSQAAALIHGAPRLDNQDLPLVLELSRQEDPAVRRAALRALGDFDDPRALQRLEEVVRAGDSGDLATAAQALSESRYRAARDRFTSLLRGGDPALERRLALVLARHPRPEWADILVRNVVDEQGEWQLDVLRALVRLNDPRVIELLAPVLAGDNDRLQDVAFQILAERSEPRAEELAAAFARKRLERSPPDAVILSFLSRSKDPRAVPLLLKHLEGRHDKAPLINLLGQIGDAAAGDELIRHFDRLQTHEQAAALLALRQLRHPRFGEVAEQALQSQQDLIAAHAVDSLLQLGGSHAERLLCQALLTSTRPAVLNSLARAVALLGTPQARQALQKARLSDVAARRVAGQLGLQQLRQNSPGYPYWEQGLLHARAEKWGEALDAYTLATQLDPQLAEAFAGLGDVHLKQSRYAQAEQAFGEAYRLDPASGLACSGLAIALVMQGRLDDGLQTVEKVRAQFGDDVNYAYNVACVYGRAIELVSQQPPSPERDARLARFREQALRDLRQAVKLKFDDFEWMRKDPDLKSLHDLPDFQNLLRDAENR</sequence>
<dbReference type="SMART" id="SM00028">
    <property type="entry name" value="TPR"/>
    <property type="match status" value="3"/>
</dbReference>
<dbReference type="Gene3D" id="1.25.10.10">
    <property type="entry name" value="Leucine-rich Repeat Variant"/>
    <property type="match status" value="2"/>
</dbReference>
<dbReference type="SMART" id="SM00567">
    <property type="entry name" value="EZ_HEAT"/>
    <property type="match status" value="5"/>
</dbReference>
<dbReference type="PROSITE" id="PS50293">
    <property type="entry name" value="TPR_REGION"/>
    <property type="match status" value="1"/>
</dbReference>
<dbReference type="InterPro" id="IPR016024">
    <property type="entry name" value="ARM-type_fold"/>
</dbReference>
<accession>A0A7C4LK30</accession>
<dbReference type="InterPro" id="IPR019734">
    <property type="entry name" value="TPR_rpt"/>
</dbReference>
<dbReference type="EMBL" id="DSVQ01000012">
    <property type="protein sequence ID" value="HGT38753.1"/>
    <property type="molecule type" value="Genomic_DNA"/>
</dbReference>
<evidence type="ECO:0000256" key="2">
    <source>
        <dbReference type="SAM" id="MobiDB-lite"/>
    </source>
</evidence>
<reference evidence="3" key="1">
    <citation type="journal article" date="2020" name="mSystems">
        <title>Genome- and Community-Level Interaction Insights into Carbon Utilization and Element Cycling Functions of Hydrothermarchaeota in Hydrothermal Sediment.</title>
        <authorList>
            <person name="Zhou Z."/>
            <person name="Liu Y."/>
            <person name="Xu W."/>
            <person name="Pan J."/>
            <person name="Luo Z.H."/>
            <person name="Li M."/>
        </authorList>
    </citation>
    <scope>NUCLEOTIDE SEQUENCE [LARGE SCALE GENOMIC DNA]</scope>
    <source>
        <strain evidence="3">SpSt-508</strain>
    </source>
</reference>
<dbReference type="Pfam" id="PF13646">
    <property type="entry name" value="HEAT_2"/>
    <property type="match status" value="1"/>
</dbReference>